<dbReference type="InterPro" id="IPR042001">
    <property type="entry name" value="Sortase_F"/>
</dbReference>
<dbReference type="RefSeq" id="WP_131584220.1">
    <property type="nucleotide sequence ID" value="NZ_SJZJ01000018.1"/>
</dbReference>
<dbReference type="Gene3D" id="2.40.260.10">
    <property type="entry name" value="Sortase"/>
    <property type="match status" value="1"/>
</dbReference>
<dbReference type="InterPro" id="IPR005754">
    <property type="entry name" value="Sortase"/>
</dbReference>
<protein>
    <submittedName>
        <fullName evidence="3">Class F sortase</fullName>
    </submittedName>
</protein>
<reference evidence="3 4" key="1">
    <citation type="submission" date="2019-03" db="EMBL/GenBank/DDBJ databases">
        <authorList>
            <person name="Kim M.K.M."/>
        </authorList>
    </citation>
    <scope>NUCLEOTIDE SEQUENCE [LARGE SCALE GENOMIC DNA]</scope>
    <source>
        <strain evidence="3 4">18JY15-6</strain>
    </source>
</reference>
<evidence type="ECO:0000313" key="3">
    <source>
        <dbReference type="EMBL" id="TCJ23180.1"/>
    </source>
</evidence>
<dbReference type="EMBL" id="SJZJ01000018">
    <property type="protein sequence ID" value="TCJ23180.1"/>
    <property type="molecule type" value="Genomic_DNA"/>
</dbReference>
<sequence length="224" mass="23999">MTTNQPVRTDTPPPHPSGAIGLGVLAIMMWGLIGLVAGGAWLASGTDHQRGGSPRAIAPTSHPTATVQLVSGERPERLRIPSIDVDTRLMNLGLTATRELEVPPYSKAQVAGWYDRSPVPGEVGPSILAGHVDTKTGPAVFYRLRDLHEGDRVAIDRTDGRTASFEVDRVDLVTKSAFPTKRVYGATADPELRLITCGGTFDDDTGHYLSNVVVYAHLVRLSPS</sequence>
<dbReference type="NCBIfam" id="NF033748">
    <property type="entry name" value="class_F_sortase"/>
    <property type="match status" value="1"/>
</dbReference>
<feature type="transmembrane region" description="Helical" evidence="2">
    <location>
        <begin position="20"/>
        <end position="43"/>
    </location>
</feature>
<dbReference type="GO" id="GO:0016787">
    <property type="term" value="F:hydrolase activity"/>
    <property type="evidence" value="ECO:0007669"/>
    <property type="project" value="UniProtKB-KW"/>
</dbReference>
<keyword evidence="2" id="KW-0472">Membrane</keyword>
<gene>
    <name evidence="3" type="ORF">EPD65_11400</name>
</gene>
<dbReference type="InterPro" id="IPR023365">
    <property type="entry name" value="Sortase_dom-sf"/>
</dbReference>
<comment type="caution">
    <text evidence="3">The sequence shown here is derived from an EMBL/GenBank/DDBJ whole genome shotgun (WGS) entry which is preliminary data.</text>
</comment>
<proteinExistence type="predicted"/>
<dbReference type="SUPFAM" id="SSF63817">
    <property type="entry name" value="Sortase"/>
    <property type="match status" value="1"/>
</dbReference>
<dbReference type="AlphaFoldDB" id="A0A4R1BYL0"/>
<name>A0A4R1BYL0_9ACTN</name>
<dbReference type="CDD" id="cd05829">
    <property type="entry name" value="Sortase_F"/>
    <property type="match status" value="1"/>
</dbReference>
<dbReference type="OrthoDB" id="525039at2"/>
<keyword evidence="1" id="KW-0378">Hydrolase</keyword>
<evidence type="ECO:0000256" key="2">
    <source>
        <dbReference type="SAM" id="Phobius"/>
    </source>
</evidence>
<keyword evidence="2" id="KW-0812">Transmembrane</keyword>
<evidence type="ECO:0000313" key="4">
    <source>
        <dbReference type="Proteomes" id="UP000295453"/>
    </source>
</evidence>
<organism evidence="3 4">
    <name type="scientific">Nocardioides jejuensis</name>
    <dbReference type="NCBI Taxonomy" id="2502782"/>
    <lineage>
        <taxon>Bacteria</taxon>
        <taxon>Bacillati</taxon>
        <taxon>Actinomycetota</taxon>
        <taxon>Actinomycetes</taxon>
        <taxon>Propionibacteriales</taxon>
        <taxon>Nocardioidaceae</taxon>
        <taxon>Nocardioides</taxon>
    </lineage>
</organism>
<keyword evidence="2" id="KW-1133">Transmembrane helix</keyword>
<accession>A0A4R1BYL0</accession>
<evidence type="ECO:0000256" key="1">
    <source>
        <dbReference type="ARBA" id="ARBA00022801"/>
    </source>
</evidence>
<dbReference type="Proteomes" id="UP000295453">
    <property type="component" value="Unassembled WGS sequence"/>
</dbReference>
<dbReference type="Pfam" id="PF04203">
    <property type="entry name" value="Sortase"/>
    <property type="match status" value="1"/>
</dbReference>
<keyword evidence="4" id="KW-1185">Reference proteome</keyword>